<accession>A0A2U1AS81</accession>
<gene>
    <name evidence="2" type="ORF">C8E01_11269</name>
</gene>
<evidence type="ECO:0000313" key="3">
    <source>
        <dbReference type="Proteomes" id="UP000245466"/>
    </source>
</evidence>
<name>A0A2U1AS81_9BACT</name>
<comment type="caution">
    <text evidence="2">The sequence shown here is derived from an EMBL/GenBank/DDBJ whole genome shotgun (WGS) entry which is preliminary data.</text>
</comment>
<reference evidence="2 3" key="1">
    <citation type="submission" date="2018-04" db="EMBL/GenBank/DDBJ databases">
        <title>Genomic Encyclopedia of Type Strains, Phase IV (KMG-IV): sequencing the most valuable type-strain genomes for metagenomic binning, comparative biology and taxonomic classification.</title>
        <authorList>
            <person name="Goeker M."/>
        </authorList>
    </citation>
    <scope>NUCLEOTIDE SEQUENCE [LARGE SCALE GENOMIC DNA]</scope>
    <source>
        <strain evidence="2 3">DSM 100231</strain>
    </source>
</reference>
<keyword evidence="1" id="KW-0732">Signal</keyword>
<dbReference type="EMBL" id="QEKI01000012">
    <property type="protein sequence ID" value="PVY39270.1"/>
    <property type="molecule type" value="Genomic_DNA"/>
</dbReference>
<protein>
    <submittedName>
        <fullName evidence="2">Uncharacterized protein</fullName>
    </submittedName>
</protein>
<keyword evidence="3" id="KW-1185">Reference proteome</keyword>
<dbReference type="AlphaFoldDB" id="A0A2U1AS81"/>
<proteinExistence type="predicted"/>
<dbReference type="PROSITE" id="PS51257">
    <property type="entry name" value="PROKAR_LIPOPROTEIN"/>
    <property type="match status" value="1"/>
</dbReference>
<dbReference type="Proteomes" id="UP000245466">
    <property type="component" value="Unassembled WGS sequence"/>
</dbReference>
<organism evidence="2 3">
    <name type="scientific">Pontibacter virosus</name>
    <dbReference type="NCBI Taxonomy" id="1765052"/>
    <lineage>
        <taxon>Bacteria</taxon>
        <taxon>Pseudomonadati</taxon>
        <taxon>Bacteroidota</taxon>
        <taxon>Cytophagia</taxon>
        <taxon>Cytophagales</taxon>
        <taxon>Hymenobacteraceae</taxon>
        <taxon>Pontibacter</taxon>
    </lineage>
</organism>
<sequence length="59" mass="6417">MKKVFGLLFVAGLFAFASCNNTEETATEVETTETVEEVEVETDVDVDTTATPIDTTNNQ</sequence>
<evidence type="ECO:0000313" key="2">
    <source>
        <dbReference type="EMBL" id="PVY39270.1"/>
    </source>
</evidence>
<feature type="chain" id="PRO_5015644665" evidence="1">
    <location>
        <begin position="18"/>
        <end position="59"/>
    </location>
</feature>
<feature type="signal peptide" evidence="1">
    <location>
        <begin position="1"/>
        <end position="17"/>
    </location>
</feature>
<evidence type="ECO:0000256" key="1">
    <source>
        <dbReference type="SAM" id="SignalP"/>
    </source>
</evidence>
<dbReference type="RefSeq" id="WP_116544457.1">
    <property type="nucleotide sequence ID" value="NZ_QEKI01000012.1"/>
</dbReference>